<keyword evidence="2" id="KW-1003">Cell membrane</keyword>
<dbReference type="InterPro" id="IPR013525">
    <property type="entry name" value="ABC2_TM"/>
</dbReference>
<organism evidence="8 9">
    <name type="scientific">Rhizobium vallis</name>
    <dbReference type="NCBI Taxonomy" id="634290"/>
    <lineage>
        <taxon>Bacteria</taxon>
        <taxon>Pseudomonadati</taxon>
        <taxon>Pseudomonadota</taxon>
        <taxon>Alphaproteobacteria</taxon>
        <taxon>Hyphomicrobiales</taxon>
        <taxon>Rhizobiaceae</taxon>
        <taxon>Rhizobium/Agrobacterium group</taxon>
        <taxon>Rhizobium</taxon>
    </lineage>
</organism>
<evidence type="ECO:0000256" key="6">
    <source>
        <dbReference type="SAM" id="Phobius"/>
    </source>
</evidence>
<evidence type="ECO:0000256" key="5">
    <source>
        <dbReference type="ARBA" id="ARBA00023136"/>
    </source>
</evidence>
<dbReference type="Proteomes" id="UP000278823">
    <property type="component" value="Unassembled WGS sequence"/>
</dbReference>
<accession>A0A3S0SEF0</accession>
<comment type="caution">
    <text evidence="8">The sequence shown here is derived from an EMBL/GenBank/DDBJ whole genome shotgun (WGS) entry which is preliminary data.</text>
</comment>
<keyword evidence="3 6" id="KW-0812">Transmembrane</keyword>
<dbReference type="PANTHER" id="PTHR30294">
    <property type="entry name" value="MEMBRANE COMPONENT OF ABC TRANSPORTER YHHJ-RELATED"/>
    <property type="match status" value="1"/>
</dbReference>
<keyword evidence="5 6" id="KW-0472">Membrane</keyword>
<proteinExistence type="predicted"/>
<feature type="transmembrane region" description="Helical" evidence="6">
    <location>
        <begin position="235"/>
        <end position="262"/>
    </location>
</feature>
<keyword evidence="9" id="KW-1185">Reference proteome</keyword>
<evidence type="ECO:0000259" key="7">
    <source>
        <dbReference type="Pfam" id="PF12698"/>
    </source>
</evidence>
<evidence type="ECO:0000256" key="4">
    <source>
        <dbReference type="ARBA" id="ARBA00022989"/>
    </source>
</evidence>
<dbReference type="GO" id="GO:0140359">
    <property type="term" value="F:ABC-type transporter activity"/>
    <property type="evidence" value="ECO:0007669"/>
    <property type="project" value="InterPro"/>
</dbReference>
<dbReference type="PANTHER" id="PTHR30294:SF47">
    <property type="entry name" value="INNER MEMBRANE TRANSPORT PERMEASE YHHJ"/>
    <property type="match status" value="1"/>
</dbReference>
<evidence type="ECO:0000256" key="1">
    <source>
        <dbReference type="ARBA" id="ARBA00004651"/>
    </source>
</evidence>
<dbReference type="AlphaFoldDB" id="A0A3S0SEF0"/>
<dbReference type="InterPro" id="IPR051449">
    <property type="entry name" value="ABC-2_transporter_component"/>
</dbReference>
<dbReference type="Gene3D" id="3.40.1710.10">
    <property type="entry name" value="abc type-2 transporter like domain"/>
    <property type="match status" value="1"/>
</dbReference>
<feature type="transmembrane region" description="Helical" evidence="6">
    <location>
        <begin position="190"/>
        <end position="215"/>
    </location>
</feature>
<evidence type="ECO:0000313" key="8">
    <source>
        <dbReference type="EMBL" id="RUM27085.1"/>
    </source>
</evidence>
<feature type="transmembrane region" description="Helical" evidence="6">
    <location>
        <begin position="274"/>
        <end position="297"/>
    </location>
</feature>
<dbReference type="RefSeq" id="WP_126919069.1">
    <property type="nucleotide sequence ID" value="NZ_ML133686.1"/>
</dbReference>
<dbReference type="Pfam" id="PF12698">
    <property type="entry name" value="ABC2_membrane_3"/>
    <property type="match status" value="1"/>
</dbReference>
<keyword evidence="4 6" id="KW-1133">Transmembrane helix</keyword>
<evidence type="ECO:0000256" key="2">
    <source>
        <dbReference type="ARBA" id="ARBA00022475"/>
    </source>
</evidence>
<evidence type="ECO:0000256" key="3">
    <source>
        <dbReference type="ARBA" id="ARBA00022692"/>
    </source>
</evidence>
<dbReference type="OrthoDB" id="9811522at2"/>
<feature type="domain" description="ABC-2 type transporter transmembrane" evidence="7">
    <location>
        <begin position="28"/>
        <end position="376"/>
    </location>
</feature>
<comment type="subcellular location">
    <subcellularLocation>
        <location evidence="1">Cell membrane</location>
        <topology evidence="1">Multi-pass membrane protein</topology>
    </subcellularLocation>
</comment>
<sequence>MTPRWRVRPGFLLVFAREFHWFRRRPFLLFLTTVLPLLLMGLLAAVFNAGLATRLPIAVLDQDGTNLSRQIIRMVDATQDTSVALAVSDLAEGRQLILSGEVHGLLLLPRNLERDVLSGRRPEVVFFYNTQTMTTGNLVLRGINSAIPSVAAGIRLSLRTAQGEPVDVAQAALAPVPVQVHPLFNPTLNYAHFLLAALMPSVLQVVIITTMAYSLGLEVESRHRLRILRRLGGGLWPALAGKILPYTLIFLAVLGIADLVLFDFLDMPLHGDRWLLLLAGTLFILASQFIGVLLALFLRPMASAISIGTLLAAPAFGFMGIGFPRIGMNDFAYYYGQMIPGTWYLMARIDQTIRGTPLDLSWKPILVLLFLVVLLASVTALRLEAMRSRNQRQASALREAPR</sequence>
<dbReference type="EMBL" id="RJTH01000001">
    <property type="protein sequence ID" value="RUM27085.1"/>
    <property type="molecule type" value="Genomic_DNA"/>
</dbReference>
<protein>
    <submittedName>
        <fullName evidence="8">ABC transporter permease</fullName>
    </submittedName>
</protein>
<gene>
    <name evidence="8" type="ORF">EFQ99_02455</name>
</gene>
<feature type="transmembrane region" description="Helical" evidence="6">
    <location>
        <begin position="27"/>
        <end position="47"/>
    </location>
</feature>
<feature type="transmembrane region" description="Helical" evidence="6">
    <location>
        <begin position="365"/>
        <end position="383"/>
    </location>
</feature>
<evidence type="ECO:0000313" key="9">
    <source>
        <dbReference type="Proteomes" id="UP000278823"/>
    </source>
</evidence>
<name>A0A3S0SEF0_9HYPH</name>
<feature type="transmembrane region" description="Helical" evidence="6">
    <location>
        <begin position="304"/>
        <end position="323"/>
    </location>
</feature>
<reference evidence="9" key="1">
    <citation type="submission" date="2018-11" db="EMBL/GenBank/DDBJ databases">
        <title>Rhizobium chutanense sp. nov., isolated from root nodules of Phaseolus vulgaris in China.</title>
        <authorList>
            <person name="Huo Y."/>
        </authorList>
    </citation>
    <scope>NUCLEOTIDE SEQUENCE [LARGE SCALE GENOMIC DNA]</scope>
    <source>
        <strain evidence="9">CCBAU 65647</strain>
    </source>
</reference>
<dbReference type="GO" id="GO:0005886">
    <property type="term" value="C:plasma membrane"/>
    <property type="evidence" value="ECO:0007669"/>
    <property type="project" value="UniProtKB-SubCell"/>
</dbReference>